<evidence type="ECO:0008006" key="4">
    <source>
        <dbReference type="Google" id="ProtNLM"/>
    </source>
</evidence>
<protein>
    <recommendedName>
        <fullName evidence="4">Porin</fullName>
    </recommendedName>
</protein>
<sequence>MKSLIALSICMSSTAFAQEATKPADVGVTSMTTAAPIEVAAPEIQPEIQPETQMVTTAPKVQREYPYISLVSYGYFVFGQGETFKTNTKTDPNYNKPYVKRSIDLAAIAFEGSYILTDSSLIEFEVEVEHGGTGTAMEFDPFEEFGEFETEVEKGGEVVLPEFVYMKNFKQTNTLLKIGKFPIFMTLGTILEKPRRYPTVFASGVEAYMLPPEWNETGVQVEQKYWELTGRLGLVSGLNSEFFRSYSWVGGGYQRQFETINADDMATVVSLEYGSLKKGTGVALAYYTGNTTDNRWKKDKLTVDSNVEIWSLLLNYKFGRFGVSGEAITGTLQNSSEVVKANATLGGLAKPKSFVALGSKAVLQSLQVSYDFTDDFVFYLKTEHVDSFADVEGSVQKLPRYDVSKRSSGFMWNYDKGAFMKAQYTLTKTGLDDLPETYQADLAFGFDIAKFN</sequence>
<organism evidence="2 3">
    <name type="scientific">Bdellovibrio svalbardensis</name>
    <dbReference type="NCBI Taxonomy" id="2972972"/>
    <lineage>
        <taxon>Bacteria</taxon>
        <taxon>Pseudomonadati</taxon>
        <taxon>Bdellovibrionota</taxon>
        <taxon>Bdellovibrionia</taxon>
        <taxon>Bdellovibrionales</taxon>
        <taxon>Pseudobdellovibrionaceae</taxon>
        <taxon>Bdellovibrio</taxon>
    </lineage>
</organism>
<name>A0ABT6DKB6_9BACT</name>
<gene>
    <name evidence="2" type="ORF">NWE73_11450</name>
</gene>
<keyword evidence="1" id="KW-0732">Signal</keyword>
<evidence type="ECO:0000313" key="3">
    <source>
        <dbReference type="Proteomes" id="UP001152321"/>
    </source>
</evidence>
<proteinExistence type="predicted"/>
<feature type="chain" id="PRO_5045093569" description="Porin" evidence="1">
    <location>
        <begin position="18"/>
        <end position="452"/>
    </location>
</feature>
<comment type="caution">
    <text evidence="2">The sequence shown here is derived from an EMBL/GenBank/DDBJ whole genome shotgun (WGS) entry which is preliminary data.</text>
</comment>
<accession>A0ABT6DKB6</accession>
<reference evidence="2" key="1">
    <citation type="submission" date="2022-08" db="EMBL/GenBank/DDBJ databases">
        <title>Novel Bdellovibrio Species Isolated from Svalbard: Designation Bdellovibrio svalbardensis.</title>
        <authorList>
            <person name="Mitchell R.J."/>
            <person name="Choi S.Y."/>
        </authorList>
    </citation>
    <scope>NUCLEOTIDE SEQUENCE</scope>
    <source>
        <strain evidence="2">PAP01</strain>
    </source>
</reference>
<feature type="signal peptide" evidence="1">
    <location>
        <begin position="1"/>
        <end position="17"/>
    </location>
</feature>
<evidence type="ECO:0000313" key="2">
    <source>
        <dbReference type="EMBL" id="MDG0816984.1"/>
    </source>
</evidence>
<evidence type="ECO:0000256" key="1">
    <source>
        <dbReference type="SAM" id="SignalP"/>
    </source>
</evidence>
<dbReference type="EMBL" id="JANRMI010000003">
    <property type="protein sequence ID" value="MDG0816984.1"/>
    <property type="molecule type" value="Genomic_DNA"/>
</dbReference>
<keyword evidence="3" id="KW-1185">Reference proteome</keyword>
<dbReference type="Proteomes" id="UP001152321">
    <property type="component" value="Unassembled WGS sequence"/>
</dbReference>
<dbReference type="SUPFAM" id="SSF56935">
    <property type="entry name" value="Porins"/>
    <property type="match status" value="1"/>
</dbReference>
<dbReference type="RefSeq" id="WP_277578461.1">
    <property type="nucleotide sequence ID" value="NZ_JANRMI010000003.1"/>
</dbReference>